<accession>A0A6I6C904</accession>
<proteinExistence type="predicted"/>
<organism evidence="1 2">
    <name type="scientific">Spiroplasma tabanidicola</name>
    <dbReference type="NCBI Taxonomy" id="324079"/>
    <lineage>
        <taxon>Bacteria</taxon>
        <taxon>Bacillati</taxon>
        <taxon>Mycoplasmatota</taxon>
        <taxon>Mollicutes</taxon>
        <taxon>Entomoplasmatales</taxon>
        <taxon>Spiroplasmataceae</taxon>
        <taxon>Spiroplasma</taxon>
    </lineage>
</organism>
<gene>
    <name evidence="1" type="ORF">STABA_v1c05760</name>
</gene>
<reference evidence="1 2" key="1">
    <citation type="submission" date="2019-11" db="EMBL/GenBank/DDBJ databases">
        <title>Complete genome sequence of Spiroplasma tabanidicola TAUS-1 (DSM 22603).</title>
        <authorList>
            <person name="Huang C.-T."/>
            <person name="Lin Y.-C."/>
            <person name="Kuo C.-H."/>
        </authorList>
    </citation>
    <scope>NUCLEOTIDE SEQUENCE [LARGE SCALE GENOMIC DNA]</scope>
    <source>
        <strain evidence="1 2">TAUS-1</strain>
    </source>
</reference>
<keyword evidence="2" id="KW-1185">Reference proteome</keyword>
<dbReference type="RefSeq" id="WP_156006400.1">
    <property type="nucleotide sequence ID" value="NZ_CP046276.1"/>
</dbReference>
<dbReference type="AlphaFoldDB" id="A0A6I6C904"/>
<evidence type="ECO:0000313" key="2">
    <source>
        <dbReference type="Proteomes" id="UP000424468"/>
    </source>
</evidence>
<dbReference type="EMBL" id="CP046276">
    <property type="protein sequence ID" value="QGS51939.1"/>
    <property type="molecule type" value="Genomic_DNA"/>
</dbReference>
<protein>
    <submittedName>
        <fullName evidence="1">Uncharacterized protein</fullName>
    </submittedName>
</protein>
<dbReference type="OrthoDB" id="390249at2"/>
<name>A0A6I6C904_9MOLU</name>
<evidence type="ECO:0000313" key="1">
    <source>
        <dbReference type="EMBL" id="QGS51939.1"/>
    </source>
</evidence>
<sequence>MLNKKIYSIDENLKLNTDKIYFTKSIRSCAHEYISMDIRDNHYKCTNEGCWMKFWIRTKIDFYVFQHRIVKDFDFDLSEKNYIKRLKLEIKNAKNAKKLKEKELRNKTLIKLL</sequence>
<dbReference type="KEGG" id="stab:STABA_v1c05760"/>
<dbReference type="Proteomes" id="UP000424468">
    <property type="component" value="Chromosome"/>
</dbReference>